<dbReference type="EC" id="3.3.2.2" evidence="6"/>
<gene>
    <name evidence="10" type="ORF">LSH36_94g03009</name>
</gene>
<sequence length="274" mass="30484">MCLGERICSALHSHHMQNRLRKLCEDRAAGRRTIPELLRGLKSIGPKLVPFFKTVTIFFVLYGDSAKPNSVVYCIIKCLPILSLIIFVLLNSVTYSKPYSYSHKILYGLMCSCVGDAFLVWKEECFLHGVAIFAVAHVFYASAFGFRPLGTSSGIIFSSLAAVGYWYVLPGLTGILFPLGTLYFMLIFMMVWCAVARVKHTKGGCGWPEMSGCIGALLFIVSDFVLALNLFYQDIPYSHPIVMVTYYAAQLGISLSIIDNRTNTKQDKVPKASE</sequence>
<dbReference type="Proteomes" id="UP001208570">
    <property type="component" value="Unassembled WGS sequence"/>
</dbReference>
<dbReference type="PANTHER" id="PTHR31885">
    <property type="entry name" value="GH04784P"/>
    <property type="match status" value="1"/>
</dbReference>
<evidence type="ECO:0000256" key="5">
    <source>
        <dbReference type="ARBA" id="ARBA00023136"/>
    </source>
</evidence>
<evidence type="ECO:0000256" key="8">
    <source>
        <dbReference type="ARBA" id="ARBA00049560"/>
    </source>
</evidence>
<keyword evidence="4 9" id="KW-1133">Transmembrane helix</keyword>
<keyword evidence="3 9" id="KW-0812">Transmembrane</keyword>
<feature type="transmembrane region" description="Helical" evidence="9">
    <location>
        <begin position="127"/>
        <end position="146"/>
    </location>
</feature>
<evidence type="ECO:0000313" key="11">
    <source>
        <dbReference type="Proteomes" id="UP001208570"/>
    </source>
</evidence>
<comment type="caution">
    <text evidence="10">The sequence shown here is derived from an EMBL/GenBank/DDBJ whole genome shotgun (WGS) entry which is preliminary data.</text>
</comment>
<reference evidence="10" key="1">
    <citation type="journal article" date="2023" name="Mol. Biol. Evol.">
        <title>Third-Generation Sequencing Reveals the Adaptive Role of the Epigenome in Three Deep-Sea Polychaetes.</title>
        <authorList>
            <person name="Perez M."/>
            <person name="Aroh O."/>
            <person name="Sun Y."/>
            <person name="Lan Y."/>
            <person name="Juniper S.K."/>
            <person name="Young C.R."/>
            <person name="Angers B."/>
            <person name="Qian P.Y."/>
        </authorList>
    </citation>
    <scope>NUCLEOTIDE SEQUENCE</scope>
    <source>
        <strain evidence="10">P08H-3</strain>
    </source>
</reference>
<evidence type="ECO:0000256" key="9">
    <source>
        <dbReference type="SAM" id="Phobius"/>
    </source>
</evidence>
<dbReference type="InterPro" id="IPR012506">
    <property type="entry name" value="TMEM86B-like"/>
</dbReference>
<accession>A0AAD9K0S1</accession>
<dbReference type="EMBL" id="JAODUP010000094">
    <property type="protein sequence ID" value="KAK2162659.1"/>
    <property type="molecule type" value="Genomic_DNA"/>
</dbReference>
<protein>
    <recommendedName>
        <fullName evidence="6">lysoplasmalogenase</fullName>
        <ecNumber evidence="6">3.3.2.2</ecNumber>
    </recommendedName>
</protein>
<evidence type="ECO:0000256" key="3">
    <source>
        <dbReference type="ARBA" id="ARBA00022692"/>
    </source>
</evidence>
<evidence type="ECO:0000256" key="6">
    <source>
        <dbReference type="ARBA" id="ARBA00035673"/>
    </source>
</evidence>
<comment type="catalytic activity">
    <reaction evidence="7">
        <text>a 1-O-(1Z-alkenyl)-sn-glycero-3-phosphoethanolamine + H2O = a 2,3-saturated aldehyde + sn-glycero-3-phosphoethanolamine</text>
        <dbReference type="Rhea" id="RHEA:16905"/>
        <dbReference type="ChEBI" id="CHEBI:15377"/>
        <dbReference type="ChEBI" id="CHEBI:73359"/>
        <dbReference type="ChEBI" id="CHEBI:77288"/>
        <dbReference type="ChEBI" id="CHEBI:143890"/>
        <dbReference type="EC" id="3.3.2.2"/>
    </reaction>
</comment>
<feature type="transmembrane region" description="Helical" evidence="9">
    <location>
        <begin position="153"/>
        <end position="169"/>
    </location>
</feature>
<dbReference type="AlphaFoldDB" id="A0AAD9K0S1"/>
<dbReference type="PANTHER" id="PTHR31885:SF6">
    <property type="entry name" value="GH04784P"/>
    <property type="match status" value="1"/>
</dbReference>
<feature type="transmembrane region" description="Helical" evidence="9">
    <location>
        <begin position="210"/>
        <end position="231"/>
    </location>
</feature>
<comment type="subcellular location">
    <subcellularLocation>
        <location evidence="1">Membrane</location>
        <topology evidence="1">Multi-pass membrane protein</topology>
    </subcellularLocation>
</comment>
<feature type="transmembrane region" description="Helical" evidence="9">
    <location>
        <begin position="237"/>
        <end position="258"/>
    </location>
</feature>
<evidence type="ECO:0000256" key="2">
    <source>
        <dbReference type="ARBA" id="ARBA00007375"/>
    </source>
</evidence>
<dbReference type="GO" id="GO:0047408">
    <property type="term" value="F:alkenylglycerophosphocholine hydrolase activity"/>
    <property type="evidence" value="ECO:0007669"/>
    <property type="project" value="UniProtKB-EC"/>
</dbReference>
<evidence type="ECO:0000313" key="10">
    <source>
        <dbReference type="EMBL" id="KAK2162659.1"/>
    </source>
</evidence>
<evidence type="ECO:0000256" key="1">
    <source>
        <dbReference type="ARBA" id="ARBA00004141"/>
    </source>
</evidence>
<dbReference type="GO" id="GO:0016020">
    <property type="term" value="C:membrane"/>
    <property type="evidence" value="ECO:0007669"/>
    <property type="project" value="UniProtKB-SubCell"/>
</dbReference>
<dbReference type="Pfam" id="PF07947">
    <property type="entry name" value="YhhN"/>
    <property type="match status" value="1"/>
</dbReference>
<name>A0AAD9K0S1_9ANNE</name>
<comment type="similarity">
    <text evidence="2">Belongs to the TMEM86 family.</text>
</comment>
<feature type="transmembrane region" description="Helical" evidence="9">
    <location>
        <begin position="70"/>
        <end position="93"/>
    </location>
</feature>
<evidence type="ECO:0000256" key="7">
    <source>
        <dbReference type="ARBA" id="ARBA00049458"/>
    </source>
</evidence>
<evidence type="ECO:0000256" key="4">
    <source>
        <dbReference type="ARBA" id="ARBA00022989"/>
    </source>
</evidence>
<comment type="catalytic activity">
    <reaction evidence="8">
        <text>a 1-O-(1Z-alkenyl)-sn-glycero-3-phosphocholine + H2O = a 2,3-saturated aldehyde + sn-glycerol 3-phosphocholine</text>
        <dbReference type="Rhea" id="RHEA:22544"/>
        <dbReference type="ChEBI" id="CHEBI:15377"/>
        <dbReference type="ChEBI" id="CHEBI:16870"/>
        <dbReference type="ChEBI" id="CHEBI:73359"/>
        <dbReference type="ChEBI" id="CHEBI:77287"/>
        <dbReference type="EC" id="3.3.2.2"/>
    </reaction>
</comment>
<feature type="transmembrane region" description="Helical" evidence="9">
    <location>
        <begin position="175"/>
        <end position="198"/>
    </location>
</feature>
<proteinExistence type="inferred from homology"/>
<organism evidence="10 11">
    <name type="scientific">Paralvinella palmiformis</name>
    <dbReference type="NCBI Taxonomy" id="53620"/>
    <lineage>
        <taxon>Eukaryota</taxon>
        <taxon>Metazoa</taxon>
        <taxon>Spiralia</taxon>
        <taxon>Lophotrochozoa</taxon>
        <taxon>Annelida</taxon>
        <taxon>Polychaeta</taxon>
        <taxon>Sedentaria</taxon>
        <taxon>Canalipalpata</taxon>
        <taxon>Terebellida</taxon>
        <taxon>Terebelliformia</taxon>
        <taxon>Alvinellidae</taxon>
        <taxon>Paralvinella</taxon>
    </lineage>
</organism>
<keyword evidence="11" id="KW-1185">Reference proteome</keyword>
<keyword evidence="5 9" id="KW-0472">Membrane</keyword>